<accession>B4REW6</accession>
<evidence type="ECO:0000256" key="6">
    <source>
        <dbReference type="ARBA" id="ARBA00023077"/>
    </source>
</evidence>
<gene>
    <name evidence="13" type="ordered locus">PHZ_c0540</name>
</gene>
<dbReference type="RefSeq" id="WP_012521102.1">
    <property type="nucleotide sequence ID" value="NC_011144.1"/>
</dbReference>
<comment type="subcellular location">
    <subcellularLocation>
        <location evidence="1">Cell outer membrane</location>
        <topology evidence="1">Multi-pass membrane protein</topology>
    </subcellularLocation>
</comment>
<evidence type="ECO:0000256" key="9">
    <source>
        <dbReference type="ARBA" id="ARBA00023237"/>
    </source>
</evidence>
<evidence type="ECO:0000313" key="14">
    <source>
        <dbReference type="Proteomes" id="UP000001868"/>
    </source>
</evidence>
<evidence type="ECO:0000313" key="13">
    <source>
        <dbReference type="EMBL" id="ACG76954.1"/>
    </source>
</evidence>
<dbReference type="SUPFAM" id="SSF56935">
    <property type="entry name" value="Porins"/>
    <property type="match status" value="1"/>
</dbReference>
<dbReference type="InterPro" id="IPR036942">
    <property type="entry name" value="Beta-barrel_TonB_sf"/>
</dbReference>
<feature type="domain" description="TonB-dependent receptor-like beta-barrel" evidence="11">
    <location>
        <begin position="218"/>
        <end position="591"/>
    </location>
</feature>
<dbReference type="GO" id="GO:0015344">
    <property type="term" value="F:siderophore uptake transmembrane transporter activity"/>
    <property type="evidence" value="ECO:0007669"/>
    <property type="project" value="TreeGrafter"/>
</dbReference>
<dbReference type="AlphaFoldDB" id="B4REW6"/>
<protein>
    <submittedName>
        <fullName evidence="13">Uncharacterized protein</fullName>
    </submittedName>
</protein>
<keyword evidence="4" id="KW-0812">Transmembrane</keyword>
<dbReference type="Pfam" id="PF00593">
    <property type="entry name" value="TonB_dep_Rec_b-barrel"/>
    <property type="match status" value="1"/>
</dbReference>
<keyword evidence="2" id="KW-0813">Transport</keyword>
<keyword evidence="8" id="KW-0675">Receptor</keyword>
<dbReference type="PANTHER" id="PTHR30069:SF29">
    <property type="entry name" value="HEMOGLOBIN AND HEMOGLOBIN-HAPTOGLOBIN-BINDING PROTEIN 1-RELATED"/>
    <property type="match status" value="1"/>
</dbReference>
<dbReference type="Gene3D" id="2.40.170.20">
    <property type="entry name" value="TonB-dependent receptor, beta-barrel domain"/>
    <property type="match status" value="1"/>
</dbReference>
<evidence type="ECO:0000259" key="11">
    <source>
        <dbReference type="Pfam" id="PF00593"/>
    </source>
</evidence>
<keyword evidence="3" id="KW-1134">Transmembrane beta strand</keyword>
<proteinExistence type="inferred from homology"/>
<evidence type="ECO:0000256" key="10">
    <source>
        <dbReference type="RuleBase" id="RU003357"/>
    </source>
</evidence>
<comment type="similarity">
    <text evidence="10">Belongs to the TonB-dependent receptor family.</text>
</comment>
<dbReference type="GO" id="GO:0009279">
    <property type="term" value="C:cell outer membrane"/>
    <property type="evidence" value="ECO:0007669"/>
    <property type="project" value="UniProtKB-SubCell"/>
</dbReference>
<dbReference type="HOGENOM" id="CLU_022987_0_0_5"/>
<keyword evidence="6 10" id="KW-0798">TonB box</keyword>
<dbReference type="Proteomes" id="UP000001868">
    <property type="component" value="Chromosome"/>
</dbReference>
<dbReference type="InterPro" id="IPR012910">
    <property type="entry name" value="Plug_dom"/>
</dbReference>
<evidence type="ECO:0000256" key="3">
    <source>
        <dbReference type="ARBA" id="ARBA00022452"/>
    </source>
</evidence>
<feature type="domain" description="TonB-dependent receptor plug" evidence="12">
    <location>
        <begin position="23"/>
        <end position="104"/>
    </location>
</feature>
<evidence type="ECO:0000256" key="5">
    <source>
        <dbReference type="ARBA" id="ARBA00022729"/>
    </source>
</evidence>
<name>B4REW6_PHEZH</name>
<dbReference type="KEGG" id="pzu:PHZ_c0540"/>
<organism evidence="13 14">
    <name type="scientific">Phenylobacterium zucineum (strain HLK1)</name>
    <dbReference type="NCBI Taxonomy" id="450851"/>
    <lineage>
        <taxon>Bacteria</taxon>
        <taxon>Pseudomonadati</taxon>
        <taxon>Pseudomonadota</taxon>
        <taxon>Alphaproteobacteria</taxon>
        <taxon>Caulobacterales</taxon>
        <taxon>Caulobacteraceae</taxon>
        <taxon>Phenylobacterium</taxon>
    </lineage>
</organism>
<evidence type="ECO:0000256" key="2">
    <source>
        <dbReference type="ARBA" id="ARBA00022448"/>
    </source>
</evidence>
<evidence type="ECO:0000259" key="12">
    <source>
        <dbReference type="Pfam" id="PF07715"/>
    </source>
</evidence>
<keyword evidence="9" id="KW-0998">Cell outer membrane</keyword>
<dbReference type="InterPro" id="IPR037066">
    <property type="entry name" value="Plug_dom_sf"/>
</dbReference>
<evidence type="ECO:0000256" key="8">
    <source>
        <dbReference type="ARBA" id="ARBA00023170"/>
    </source>
</evidence>
<sequence length="669" mass="73584">MLIVHVLAQAAVAAAPPPADQGVISYPASFFADQQPANAAEMVERTPGFLLDTGDSVRGYEGAAGNVLIDGKRPATKTDDLEAILRRLPASRVERIDIIRGGAPGIDMQGKSVIANVVRKPGGMTGLVAVAQNHTWDGRTAPAMRIEGQGDLGPRKWELGVFWGKAIDDGYGSGRAVRLHPDARPDVAAFADTEGDLVDAQATGAFETPLLGGQARFNGRAYTQKFKFEEDFRLLSPAPGLETTDEVTWTDETELGVNYTRSLGARTSLELVGLRQDRERSIVSTQSAAPDTVTFALDRDTSETIGRAVLKHRFGDRLSVEGGGELAVNELDSRTSLHLNGAPGDLPAANVAVKEERGELFVKSAWRPASGWTVDSSLRYESSTISSEGDVVLEKTLRFWKPRVTASWDALPSTQLRVRVERQVGQLNFDDFVATSRFSSGGGVTAGNPDLDPEQAWVAEAAVEHRFWRSGSVVVAFRHFELKDVVDRGPVTAPTGEIFDRPENIGDGTKDELALEWNIPFERVGLRGVQLRGDLTKRWSEVVDPTTGETREISGLHPLDWNAYLTHDIPRWRLTWGVSAYGGWRETYYRYNLVETTKLKTFVHPFLEWKPQPDIHIRVELPNVTERGLRRTVAIYPGPRGGGGQPVIEDRDLQPGRMWYVRVRKTFGG</sequence>
<dbReference type="GO" id="GO:0044718">
    <property type="term" value="P:siderophore transmembrane transport"/>
    <property type="evidence" value="ECO:0007669"/>
    <property type="project" value="TreeGrafter"/>
</dbReference>
<evidence type="ECO:0000256" key="7">
    <source>
        <dbReference type="ARBA" id="ARBA00023136"/>
    </source>
</evidence>
<keyword evidence="7 10" id="KW-0472">Membrane</keyword>
<evidence type="ECO:0000256" key="4">
    <source>
        <dbReference type="ARBA" id="ARBA00022692"/>
    </source>
</evidence>
<keyword evidence="14" id="KW-1185">Reference proteome</keyword>
<dbReference type="Pfam" id="PF07715">
    <property type="entry name" value="Plug"/>
    <property type="match status" value="1"/>
</dbReference>
<dbReference type="InterPro" id="IPR039426">
    <property type="entry name" value="TonB-dep_rcpt-like"/>
</dbReference>
<reference evidence="13 14" key="1">
    <citation type="journal article" date="2008" name="BMC Genomics">
        <title>Complete genome of Phenylobacterium zucineum - a novel facultative intracellular bacterium isolated from human erythroleukemia cell line K562.</title>
        <authorList>
            <person name="Luo Y."/>
            <person name="Xu X."/>
            <person name="Ding Z."/>
            <person name="Liu Z."/>
            <person name="Zhang B."/>
            <person name="Yan Z."/>
            <person name="Sun J."/>
            <person name="Hu S."/>
            <person name="Hu X."/>
        </authorList>
    </citation>
    <scope>NUCLEOTIDE SEQUENCE [LARGE SCALE GENOMIC DNA]</scope>
    <source>
        <strain evidence="13 14">HLK1</strain>
    </source>
</reference>
<dbReference type="OrthoDB" id="7622322at2"/>
<dbReference type="PANTHER" id="PTHR30069">
    <property type="entry name" value="TONB-DEPENDENT OUTER MEMBRANE RECEPTOR"/>
    <property type="match status" value="1"/>
</dbReference>
<dbReference type="STRING" id="450851.PHZ_c0540"/>
<dbReference type="InterPro" id="IPR000531">
    <property type="entry name" value="Beta-barrel_TonB"/>
</dbReference>
<keyword evidence="5" id="KW-0732">Signal</keyword>
<dbReference type="EMBL" id="CP000747">
    <property type="protein sequence ID" value="ACG76954.1"/>
    <property type="molecule type" value="Genomic_DNA"/>
</dbReference>
<dbReference type="Gene3D" id="2.170.130.10">
    <property type="entry name" value="TonB-dependent receptor, plug domain"/>
    <property type="match status" value="1"/>
</dbReference>
<dbReference type="eggNOG" id="COG4771">
    <property type="taxonomic scope" value="Bacteria"/>
</dbReference>
<evidence type="ECO:0000256" key="1">
    <source>
        <dbReference type="ARBA" id="ARBA00004571"/>
    </source>
</evidence>